<dbReference type="OrthoDB" id="2985369at2759"/>
<proteinExistence type="predicted"/>
<evidence type="ECO:0000313" key="2">
    <source>
        <dbReference type="Proteomes" id="UP000054477"/>
    </source>
</evidence>
<reference evidence="2" key="2">
    <citation type="submission" date="2015-01" db="EMBL/GenBank/DDBJ databases">
        <title>Evolutionary Origins and Diversification of the Mycorrhizal Mutualists.</title>
        <authorList>
            <consortium name="DOE Joint Genome Institute"/>
            <consortium name="Mycorrhizal Genomics Consortium"/>
            <person name="Kohler A."/>
            <person name="Kuo A."/>
            <person name="Nagy L.G."/>
            <person name="Floudas D."/>
            <person name="Copeland A."/>
            <person name="Barry K.W."/>
            <person name="Cichocki N."/>
            <person name="Veneault-Fourrey C."/>
            <person name="LaButti K."/>
            <person name="Lindquist E.A."/>
            <person name="Lipzen A."/>
            <person name="Lundell T."/>
            <person name="Morin E."/>
            <person name="Murat C."/>
            <person name="Riley R."/>
            <person name="Ohm R."/>
            <person name="Sun H."/>
            <person name="Tunlid A."/>
            <person name="Henrissat B."/>
            <person name="Grigoriev I.V."/>
            <person name="Hibbett D.S."/>
            <person name="Martin F."/>
        </authorList>
    </citation>
    <scope>NUCLEOTIDE SEQUENCE [LARGE SCALE GENOMIC DNA]</scope>
    <source>
        <strain evidence="2">LaAM-08-1</strain>
    </source>
</reference>
<dbReference type="AlphaFoldDB" id="A0A0C9WY85"/>
<keyword evidence="2" id="KW-1185">Reference proteome</keyword>
<organism evidence="1 2">
    <name type="scientific">Laccaria amethystina LaAM-08-1</name>
    <dbReference type="NCBI Taxonomy" id="1095629"/>
    <lineage>
        <taxon>Eukaryota</taxon>
        <taxon>Fungi</taxon>
        <taxon>Dikarya</taxon>
        <taxon>Basidiomycota</taxon>
        <taxon>Agaricomycotina</taxon>
        <taxon>Agaricomycetes</taxon>
        <taxon>Agaricomycetidae</taxon>
        <taxon>Agaricales</taxon>
        <taxon>Agaricineae</taxon>
        <taxon>Hydnangiaceae</taxon>
        <taxon>Laccaria</taxon>
    </lineage>
</organism>
<sequence>MFEKAFRPRSVRCEKLRIAIPWNRHLDMLLDGVRGMRMPVLKRLEWDIVRGERLVVDLEPREEVGDPVYGPDVRMFGWSVLRPGFALPKYHAFLGWLGATYRITTLSIKYLPGITLVGLQSPCVACFEGHSCLSGFVQPPACGRNGICDSTGASVPPETRSSRYWVHAAKRLAWVRRHAAFASRSQTSPRARFRRVCRDD</sequence>
<dbReference type="Proteomes" id="UP000054477">
    <property type="component" value="Unassembled WGS sequence"/>
</dbReference>
<accession>A0A0C9WY85</accession>
<dbReference type="EMBL" id="KN838684">
    <property type="protein sequence ID" value="KIJ97780.1"/>
    <property type="molecule type" value="Genomic_DNA"/>
</dbReference>
<reference evidence="1 2" key="1">
    <citation type="submission" date="2014-04" db="EMBL/GenBank/DDBJ databases">
        <authorList>
            <consortium name="DOE Joint Genome Institute"/>
            <person name="Kuo A."/>
            <person name="Kohler A."/>
            <person name="Nagy L.G."/>
            <person name="Floudas D."/>
            <person name="Copeland A."/>
            <person name="Barry K.W."/>
            <person name="Cichocki N."/>
            <person name="Veneault-Fourrey C."/>
            <person name="LaButti K."/>
            <person name="Lindquist E.A."/>
            <person name="Lipzen A."/>
            <person name="Lundell T."/>
            <person name="Morin E."/>
            <person name="Murat C."/>
            <person name="Sun H."/>
            <person name="Tunlid A."/>
            <person name="Henrissat B."/>
            <person name="Grigoriev I.V."/>
            <person name="Hibbett D.S."/>
            <person name="Martin F."/>
            <person name="Nordberg H.P."/>
            <person name="Cantor M.N."/>
            <person name="Hua S.X."/>
        </authorList>
    </citation>
    <scope>NUCLEOTIDE SEQUENCE [LARGE SCALE GENOMIC DNA]</scope>
    <source>
        <strain evidence="1 2">LaAM-08-1</strain>
    </source>
</reference>
<protein>
    <submittedName>
        <fullName evidence="1">Unplaced genomic scaffold K443scaffold_149, whole genome shotgun sequence</fullName>
    </submittedName>
</protein>
<gene>
    <name evidence="1" type="ORF">K443DRAFT_228604</name>
</gene>
<dbReference type="HOGENOM" id="CLU_1366438_0_0_1"/>
<evidence type="ECO:0000313" key="1">
    <source>
        <dbReference type="EMBL" id="KIJ97780.1"/>
    </source>
</evidence>
<name>A0A0C9WY85_9AGAR</name>